<dbReference type="InterPro" id="IPR036388">
    <property type="entry name" value="WH-like_DNA-bd_sf"/>
</dbReference>
<dbReference type="InterPro" id="IPR036390">
    <property type="entry name" value="WH_DNA-bd_sf"/>
</dbReference>
<name>A0ABV6JRK6_9PROT</name>
<comment type="similarity">
    <text evidence="1">Belongs to the LysR transcriptional regulatory family.</text>
</comment>
<proteinExistence type="inferred from homology"/>
<dbReference type="PROSITE" id="PS50931">
    <property type="entry name" value="HTH_LYSR"/>
    <property type="match status" value="1"/>
</dbReference>
<dbReference type="InterPro" id="IPR005119">
    <property type="entry name" value="LysR_subst-bd"/>
</dbReference>
<evidence type="ECO:0000313" key="6">
    <source>
        <dbReference type="EMBL" id="MFC0407203.1"/>
    </source>
</evidence>
<keyword evidence="2" id="KW-0805">Transcription regulation</keyword>
<feature type="domain" description="HTH lysR-type" evidence="5">
    <location>
        <begin position="8"/>
        <end position="65"/>
    </location>
</feature>
<dbReference type="SUPFAM" id="SSF53850">
    <property type="entry name" value="Periplasmic binding protein-like II"/>
    <property type="match status" value="1"/>
</dbReference>
<evidence type="ECO:0000256" key="4">
    <source>
        <dbReference type="ARBA" id="ARBA00023163"/>
    </source>
</evidence>
<dbReference type="Proteomes" id="UP001589865">
    <property type="component" value="Unassembled WGS sequence"/>
</dbReference>
<dbReference type="Gene3D" id="1.10.10.10">
    <property type="entry name" value="Winged helix-like DNA-binding domain superfamily/Winged helix DNA-binding domain"/>
    <property type="match status" value="2"/>
</dbReference>
<dbReference type="Pfam" id="PF03466">
    <property type="entry name" value="LysR_substrate"/>
    <property type="match status" value="1"/>
</dbReference>
<accession>A0ABV6JRK6</accession>
<evidence type="ECO:0000313" key="7">
    <source>
        <dbReference type="Proteomes" id="UP001589865"/>
    </source>
</evidence>
<evidence type="ECO:0000256" key="3">
    <source>
        <dbReference type="ARBA" id="ARBA00023125"/>
    </source>
</evidence>
<keyword evidence="7" id="KW-1185">Reference proteome</keyword>
<dbReference type="Pfam" id="PF00126">
    <property type="entry name" value="HTH_1"/>
    <property type="match status" value="1"/>
</dbReference>
<dbReference type="EMBL" id="JBHLUN010000002">
    <property type="protein sequence ID" value="MFC0407203.1"/>
    <property type="molecule type" value="Genomic_DNA"/>
</dbReference>
<dbReference type="InterPro" id="IPR000847">
    <property type="entry name" value="LysR_HTH_N"/>
</dbReference>
<evidence type="ECO:0000256" key="1">
    <source>
        <dbReference type="ARBA" id="ARBA00009437"/>
    </source>
</evidence>
<keyword evidence="3" id="KW-0238">DNA-binding</keyword>
<dbReference type="Gene3D" id="3.40.190.290">
    <property type="match status" value="1"/>
</dbReference>
<organism evidence="6 7">
    <name type="scientific">Roseomonas elaeocarpi</name>
    <dbReference type="NCBI Taxonomy" id="907779"/>
    <lineage>
        <taxon>Bacteria</taxon>
        <taxon>Pseudomonadati</taxon>
        <taxon>Pseudomonadota</taxon>
        <taxon>Alphaproteobacteria</taxon>
        <taxon>Acetobacterales</taxon>
        <taxon>Roseomonadaceae</taxon>
        <taxon>Roseomonas</taxon>
    </lineage>
</organism>
<dbReference type="PANTHER" id="PTHR30126">
    <property type="entry name" value="HTH-TYPE TRANSCRIPTIONAL REGULATOR"/>
    <property type="match status" value="1"/>
</dbReference>
<protein>
    <submittedName>
        <fullName evidence="6">LysR family transcriptional regulator</fullName>
    </submittedName>
</protein>
<evidence type="ECO:0000259" key="5">
    <source>
        <dbReference type="PROSITE" id="PS50931"/>
    </source>
</evidence>
<dbReference type="RefSeq" id="WP_377042895.1">
    <property type="nucleotide sequence ID" value="NZ_JBHLUN010000002.1"/>
</dbReference>
<gene>
    <name evidence="6" type="ORF">ACFFGY_03015</name>
</gene>
<dbReference type="SUPFAM" id="SSF46785">
    <property type="entry name" value="Winged helix' DNA-binding domain"/>
    <property type="match status" value="2"/>
</dbReference>
<evidence type="ECO:0000256" key="2">
    <source>
        <dbReference type="ARBA" id="ARBA00023015"/>
    </source>
</evidence>
<sequence length="415" mass="45760">MDYRSKLPNLSHLAMLQRVVEAGSVSKASRIVRRSQPTMTLALRKLEAFAGAPLLERGHSGSQPTEAGWLLLARVDRLFGQLDDALLNPLVGGPIAQQERLAALRAKLSATAMRGLIAIAEQRGVPAAALATGLSKPTLYRMARDLERVLGRSVFDPSSDGMVPNKIGFELARRFNLALKEIGHALEEIASLQGDSVSRIHIGIRRTSATQPLSEAMEAFLNIHPKARIRIEDGAFEQMIQDLRYGRIDLIYGPLEQPHLAADVVQEALFHLPYSIVVRAGHPLTRKSRVTTKDLVSFDWIISRPGSPRRKACDALLAKSLSSPSYSIETSSTELMLTVAANSNRIALLTTREARQHIEAGLLTTLDHAEVDGRTDDGIITRRDWRPTPVQARFVELLRKPGSVGRSLPRRRRDA</sequence>
<keyword evidence="4" id="KW-0804">Transcription</keyword>
<reference evidence="6 7" key="1">
    <citation type="submission" date="2024-09" db="EMBL/GenBank/DDBJ databases">
        <authorList>
            <person name="Sun Q."/>
            <person name="Mori K."/>
        </authorList>
    </citation>
    <scope>NUCLEOTIDE SEQUENCE [LARGE SCALE GENOMIC DNA]</scope>
    <source>
        <strain evidence="6 7">TBRC 5777</strain>
    </source>
</reference>
<dbReference type="PANTHER" id="PTHR30126:SF97">
    <property type="entry name" value="HTH-TYPE TRANSCRIPTIONAL REGULATOR ABGR"/>
    <property type="match status" value="1"/>
</dbReference>
<comment type="caution">
    <text evidence="6">The sequence shown here is derived from an EMBL/GenBank/DDBJ whole genome shotgun (WGS) entry which is preliminary data.</text>
</comment>